<evidence type="ECO:0000256" key="1">
    <source>
        <dbReference type="ARBA" id="ARBA00001947"/>
    </source>
</evidence>
<comment type="similarity">
    <text evidence="2">Belongs to the peptidase M28 family. M28B subfamily.</text>
</comment>
<evidence type="ECO:0000256" key="2">
    <source>
        <dbReference type="ARBA" id="ARBA00005634"/>
    </source>
</evidence>
<sequence>MDCLAFIAFRLVVLWISFIPGGIHGADTETLNATLRGYFSDSRHHETNPAYKKRARDFIFSQFQEFGLQPQEHKFVIDQYEFYNIIGILNGTRIGTVDDKVVGVGTHYDTVADTKGVDDNGSGMAAMLYVAKQLTNENKRGVKRKNTVLFIAFDLEEAGITGSKEIISGWLNPWLIRTYGTAATRLVPYGMVVMDTIMGYNLTAYSQSIPSPDAIQMTFPTVYRNVQSDNRRGDFLLNIYRQDADRALGEAFTRAWQALSHPRFELEVFPLPISSLNQLTNTNFAIYQPFLRSDHSNLWRDNIPAIFLTDSADYRGAMQVCYHSKCDNVETMVTQDNLIFLSKTTDAIFQTINSLSEPSEPAASGCHLIASFWYLIVVPVVTIAARYFILFK</sequence>
<evidence type="ECO:0000259" key="5">
    <source>
        <dbReference type="Pfam" id="PF04389"/>
    </source>
</evidence>
<protein>
    <recommendedName>
        <fullName evidence="5">Peptidase M28 domain-containing protein</fullName>
    </recommendedName>
</protein>
<gene>
    <name evidence="6" type="ORF">DPMN_130052</name>
</gene>
<reference evidence="6" key="1">
    <citation type="journal article" date="2019" name="bioRxiv">
        <title>The Genome of the Zebra Mussel, Dreissena polymorpha: A Resource for Invasive Species Research.</title>
        <authorList>
            <person name="McCartney M.A."/>
            <person name="Auch B."/>
            <person name="Kono T."/>
            <person name="Mallez S."/>
            <person name="Zhang Y."/>
            <person name="Obille A."/>
            <person name="Becker A."/>
            <person name="Abrahante J.E."/>
            <person name="Garbe J."/>
            <person name="Badalamenti J.P."/>
            <person name="Herman A."/>
            <person name="Mangelson H."/>
            <person name="Liachko I."/>
            <person name="Sullivan S."/>
            <person name="Sone E.D."/>
            <person name="Koren S."/>
            <person name="Silverstein K.A.T."/>
            <person name="Beckman K.B."/>
            <person name="Gohl D.M."/>
        </authorList>
    </citation>
    <scope>NUCLEOTIDE SEQUENCE</scope>
    <source>
        <strain evidence="6">Duluth1</strain>
        <tissue evidence="6">Whole animal</tissue>
    </source>
</reference>
<comment type="cofactor">
    <cofactor evidence="1">
        <name>Zn(2+)</name>
        <dbReference type="ChEBI" id="CHEBI:29105"/>
    </cofactor>
</comment>
<dbReference type="Pfam" id="PF04389">
    <property type="entry name" value="Peptidase_M28"/>
    <property type="match status" value="1"/>
</dbReference>
<accession>A0A9D4H6X0</accession>
<dbReference type="AlphaFoldDB" id="A0A9D4H6X0"/>
<evidence type="ECO:0000313" key="7">
    <source>
        <dbReference type="Proteomes" id="UP000828390"/>
    </source>
</evidence>
<evidence type="ECO:0000256" key="4">
    <source>
        <dbReference type="SAM" id="SignalP"/>
    </source>
</evidence>
<dbReference type="SUPFAM" id="SSF53187">
    <property type="entry name" value="Zn-dependent exopeptidases"/>
    <property type="match status" value="1"/>
</dbReference>
<feature type="transmembrane region" description="Helical" evidence="3">
    <location>
        <begin position="368"/>
        <end position="389"/>
    </location>
</feature>
<dbReference type="PANTHER" id="PTHR12147">
    <property type="entry name" value="METALLOPEPTIDASE M28 FAMILY MEMBER"/>
    <property type="match status" value="1"/>
</dbReference>
<comment type="caution">
    <text evidence="6">The sequence shown here is derived from an EMBL/GenBank/DDBJ whole genome shotgun (WGS) entry which is preliminary data.</text>
</comment>
<dbReference type="GO" id="GO:0008235">
    <property type="term" value="F:metalloexopeptidase activity"/>
    <property type="evidence" value="ECO:0007669"/>
    <property type="project" value="InterPro"/>
</dbReference>
<feature type="domain" description="Peptidase M28" evidence="5">
    <location>
        <begin position="84"/>
        <end position="174"/>
    </location>
</feature>
<dbReference type="Proteomes" id="UP000828390">
    <property type="component" value="Unassembled WGS sequence"/>
</dbReference>
<dbReference type="Gene3D" id="3.40.630.10">
    <property type="entry name" value="Zn peptidases"/>
    <property type="match status" value="1"/>
</dbReference>
<reference evidence="6" key="2">
    <citation type="submission" date="2020-11" db="EMBL/GenBank/DDBJ databases">
        <authorList>
            <person name="McCartney M.A."/>
            <person name="Auch B."/>
            <person name="Kono T."/>
            <person name="Mallez S."/>
            <person name="Becker A."/>
            <person name="Gohl D.M."/>
            <person name="Silverstein K.A.T."/>
            <person name="Koren S."/>
            <person name="Bechman K.B."/>
            <person name="Herman A."/>
            <person name="Abrahante J.E."/>
            <person name="Garbe J."/>
        </authorList>
    </citation>
    <scope>NUCLEOTIDE SEQUENCE</scope>
    <source>
        <strain evidence="6">Duluth1</strain>
        <tissue evidence="6">Whole animal</tissue>
    </source>
</reference>
<organism evidence="6 7">
    <name type="scientific">Dreissena polymorpha</name>
    <name type="common">Zebra mussel</name>
    <name type="synonym">Mytilus polymorpha</name>
    <dbReference type="NCBI Taxonomy" id="45954"/>
    <lineage>
        <taxon>Eukaryota</taxon>
        <taxon>Metazoa</taxon>
        <taxon>Spiralia</taxon>
        <taxon>Lophotrochozoa</taxon>
        <taxon>Mollusca</taxon>
        <taxon>Bivalvia</taxon>
        <taxon>Autobranchia</taxon>
        <taxon>Heteroconchia</taxon>
        <taxon>Euheterodonta</taxon>
        <taxon>Imparidentia</taxon>
        <taxon>Neoheterodontei</taxon>
        <taxon>Myida</taxon>
        <taxon>Dreissenoidea</taxon>
        <taxon>Dreissenidae</taxon>
        <taxon>Dreissena</taxon>
    </lineage>
</organism>
<keyword evidence="3" id="KW-0812">Transmembrane</keyword>
<dbReference type="EMBL" id="JAIWYP010000005">
    <property type="protein sequence ID" value="KAH3828101.1"/>
    <property type="molecule type" value="Genomic_DNA"/>
</dbReference>
<dbReference type="InterPro" id="IPR007484">
    <property type="entry name" value="Peptidase_M28"/>
</dbReference>
<dbReference type="InterPro" id="IPR045175">
    <property type="entry name" value="M28_fam"/>
</dbReference>
<keyword evidence="3" id="KW-1133">Transmembrane helix</keyword>
<keyword evidence="4" id="KW-0732">Signal</keyword>
<dbReference type="PANTHER" id="PTHR12147:SF26">
    <property type="entry name" value="PEPTIDASE M28 DOMAIN-CONTAINING PROTEIN"/>
    <property type="match status" value="1"/>
</dbReference>
<dbReference type="GO" id="GO:0006508">
    <property type="term" value="P:proteolysis"/>
    <property type="evidence" value="ECO:0007669"/>
    <property type="project" value="InterPro"/>
</dbReference>
<keyword evidence="7" id="KW-1185">Reference proteome</keyword>
<keyword evidence="3" id="KW-0472">Membrane</keyword>
<evidence type="ECO:0000256" key="3">
    <source>
        <dbReference type="SAM" id="Phobius"/>
    </source>
</evidence>
<feature type="chain" id="PRO_5038911956" description="Peptidase M28 domain-containing protein" evidence="4">
    <location>
        <begin position="26"/>
        <end position="392"/>
    </location>
</feature>
<evidence type="ECO:0000313" key="6">
    <source>
        <dbReference type="EMBL" id="KAH3828101.1"/>
    </source>
</evidence>
<proteinExistence type="inferred from homology"/>
<name>A0A9D4H6X0_DREPO</name>
<feature type="signal peptide" evidence="4">
    <location>
        <begin position="1"/>
        <end position="25"/>
    </location>
</feature>